<evidence type="ECO:0000256" key="8">
    <source>
        <dbReference type="SAM" id="Phobius"/>
    </source>
</evidence>
<dbReference type="GO" id="GO:0005886">
    <property type="term" value="C:plasma membrane"/>
    <property type="evidence" value="ECO:0007669"/>
    <property type="project" value="TreeGrafter"/>
</dbReference>
<evidence type="ECO:0000256" key="3">
    <source>
        <dbReference type="ARBA" id="ARBA00022679"/>
    </source>
</evidence>
<evidence type="ECO:0000256" key="1">
    <source>
        <dbReference type="ARBA" id="ARBA00022475"/>
    </source>
</evidence>
<evidence type="ECO:0000256" key="7">
    <source>
        <dbReference type="ARBA" id="ARBA00023136"/>
    </source>
</evidence>
<dbReference type="EMBL" id="CP036274">
    <property type="protein sequence ID" value="QDU27642.1"/>
    <property type="molecule type" value="Genomic_DNA"/>
</dbReference>
<evidence type="ECO:0000259" key="9">
    <source>
        <dbReference type="Pfam" id="PF00535"/>
    </source>
</evidence>
<dbReference type="Gene3D" id="3.90.550.10">
    <property type="entry name" value="Spore Coat Polysaccharide Biosynthesis Protein SpsA, Chain A"/>
    <property type="match status" value="1"/>
</dbReference>
<accession>A0A517YBZ7</accession>
<dbReference type="PANTHER" id="PTHR48090:SF3">
    <property type="entry name" value="UNDECAPRENYL-PHOSPHATE 4-DEOXY-4-FORMAMIDO-L-ARABINOSE TRANSFERASE"/>
    <property type="match status" value="1"/>
</dbReference>
<dbReference type="KEGG" id="aagg:ETAA8_27300"/>
<feature type="transmembrane region" description="Helical" evidence="8">
    <location>
        <begin position="233"/>
        <end position="258"/>
    </location>
</feature>
<gene>
    <name evidence="10" type="primary">arnC_2</name>
    <name evidence="10" type="ORF">ETAA8_27300</name>
</gene>
<dbReference type="RefSeq" id="WP_145088625.1">
    <property type="nucleotide sequence ID" value="NZ_CP036274.1"/>
</dbReference>
<dbReference type="InterPro" id="IPR050256">
    <property type="entry name" value="Glycosyltransferase_2"/>
</dbReference>
<dbReference type="AlphaFoldDB" id="A0A517YBZ7"/>
<dbReference type="GO" id="GO:0009103">
    <property type="term" value="P:lipopolysaccharide biosynthetic process"/>
    <property type="evidence" value="ECO:0007669"/>
    <property type="project" value="UniProtKB-KW"/>
</dbReference>
<dbReference type="Proteomes" id="UP000315017">
    <property type="component" value="Chromosome"/>
</dbReference>
<keyword evidence="5" id="KW-0448">Lipopolysaccharide biosynthesis</keyword>
<feature type="transmembrane region" description="Helical" evidence="8">
    <location>
        <begin position="264"/>
        <end position="286"/>
    </location>
</feature>
<protein>
    <submittedName>
        <fullName evidence="10">Undecaprenyl-phosphate 4-deoxy-4-formamido-L-arabinose transferase</fullName>
        <ecNumber evidence="10">2.4.2.53</ecNumber>
    </submittedName>
</protein>
<dbReference type="OrthoDB" id="9807778at2"/>
<dbReference type="GO" id="GO:0099621">
    <property type="term" value="F:undecaprenyl-phosphate 4-deoxy-4-formamido-L-arabinose transferase activity"/>
    <property type="evidence" value="ECO:0007669"/>
    <property type="project" value="UniProtKB-EC"/>
</dbReference>
<dbReference type="SUPFAM" id="SSF53448">
    <property type="entry name" value="Nucleotide-diphospho-sugar transferases"/>
    <property type="match status" value="1"/>
</dbReference>
<dbReference type="PANTHER" id="PTHR48090">
    <property type="entry name" value="UNDECAPRENYL-PHOSPHATE 4-DEOXY-4-FORMAMIDO-L-ARABINOSE TRANSFERASE-RELATED"/>
    <property type="match status" value="1"/>
</dbReference>
<dbReference type="InterPro" id="IPR029044">
    <property type="entry name" value="Nucleotide-diphossugar_trans"/>
</dbReference>
<feature type="domain" description="Glycosyltransferase 2-like" evidence="9">
    <location>
        <begin position="4"/>
        <end position="167"/>
    </location>
</feature>
<evidence type="ECO:0000256" key="4">
    <source>
        <dbReference type="ARBA" id="ARBA00022692"/>
    </source>
</evidence>
<keyword evidence="3 10" id="KW-0808">Transferase</keyword>
<dbReference type="Pfam" id="PF00535">
    <property type="entry name" value="Glycos_transf_2"/>
    <property type="match status" value="1"/>
</dbReference>
<keyword evidence="4 8" id="KW-0812">Transmembrane</keyword>
<keyword evidence="11" id="KW-1185">Reference proteome</keyword>
<name>A0A517YBZ7_9BACT</name>
<dbReference type="EC" id="2.4.2.53" evidence="10"/>
<evidence type="ECO:0000313" key="11">
    <source>
        <dbReference type="Proteomes" id="UP000315017"/>
    </source>
</evidence>
<keyword evidence="7 8" id="KW-0472">Membrane</keyword>
<evidence type="ECO:0000256" key="5">
    <source>
        <dbReference type="ARBA" id="ARBA00022985"/>
    </source>
</evidence>
<dbReference type="InterPro" id="IPR001173">
    <property type="entry name" value="Glyco_trans_2-like"/>
</dbReference>
<keyword evidence="2 10" id="KW-0328">Glycosyltransferase</keyword>
<evidence type="ECO:0000313" key="10">
    <source>
        <dbReference type="EMBL" id="QDU27642.1"/>
    </source>
</evidence>
<evidence type="ECO:0000256" key="2">
    <source>
        <dbReference type="ARBA" id="ARBA00022676"/>
    </source>
</evidence>
<reference evidence="10 11" key="1">
    <citation type="submission" date="2019-02" db="EMBL/GenBank/DDBJ databases">
        <title>Deep-cultivation of Planctomycetes and their phenomic and genomic characterization uncovers novel biology.</title>
        <authorList>
            <person name="Wiegand S."/>
            <person name="Jogler M."/>
            <person name="Boedeker C."/>
            <person name="Pinto D."/>
            <person name="Vollmers J."/>
            <person name="Rivas-Marin E."/>
            <person name="Kohn T."/>
            <person name="Peeters S.H."/>
            <person name="Heuer A."/>
            <person name="Rast P."/>
            <person name="Oberbeckmann S."/>
            <person name="Bunk B."/>
            <person name="Jeske O."/>
            <person name="Meyerdierks A."/>
            <person name="Storesund J.E."/>
            <person name="Kallscheuer N."/>
            <person name="Luecker S."/>
            <person name="Lage O.M."/>
            <person name="Pohl T."/>
            <person name="Merkel B.J."/>
            <person name="Hornburger P."/>
            <person name="Mueller R.-W."/>
            <person name="Bruemmer F."/>
            <person name="Labrenz M."/>
            <person name="Spormann A.M."/>
            <person name="Op den Camp H."/>
            <person name="Overmann J."/>
            <person name="Amann R."/>
            <person name="Jetten M.S.M."/>
            <person name="Mascher T."/>
            <person name="Medema M.H."/>
            <person name="Devos D.P."/>
            <person name="Kaster A.-K."/>
            <person name="Ovreas L."/>
            <person name="Rohde M."/>
            <person name="Galperin M.Y."/>
            <person name="Jogler C."/>
        </authorList>
    </citation>
    <scope>NUCLEOTIDE SEQUENCE [LARGE SCALE GENOMIC DNA]</scope>
    <source>
        <strain evidence="10 11">ETA_A8</strain>
    </source>
</reference>
<evidence type="ECO:0000256" key="6">
    <source>
        <dbReference type="ARBA" id="ARBA00022989"/>
    </source>
</evidence>
<proteinExistence type="predicted"/>
<organism evidence="10 11">
    <name type="scientific">Anatilimnocola aggregata</name>
    <dbReference type="NCBI Taxonomy" id="2528021"/>
    <lineage>
        <taxon>Bacteria</taxon>
        <taxon>Pseudomonadati</taxon>
        <taxon>Planctomycetota</taxon>
        <taxon>Planctomycetia</taxon>
        <taxon>Pirellulales</taxon>
        <taxon>Pirellulaceae</taxon>
        <taxon>Anatilimnocola</taxon>
    </lineage>
</organism>
<keyword evidence="1" id="KW-1003">Cell membrane</keyword>
<keyword evidence="6 8" id="KW-1133">Transmembrane helix</keyword>
<sequence length="329" mass="37247">MDLSIVVPIHNELENIALLHQQVTAALDPTGLDYELILVDDGSRDGSALRLQDLAHEDQRVRVVELRKNFGQSAAMLAGIRECRGTYVVTMDGDLQNDPTDIPRMLAKLGEGYDLVHGWRRERKDRWLDRKLPSQLANKLITRVTRFRVHDLGCTLKAMRREVAQELDLYGEMHRFIPILADMRGAKCVEVEVKHHPRLFGKTKYGIDRTVRVFLDLITVTYLKRYAASPMKLFGRWGLMALAVTMLLFMAAAVQGIWHQTANVPLIVGGLLMGGLAGQFFSLGLLAEVACRIYFAGRDESVYAVRHRWGFGEKNAVSREQAKHWRKAG</sequence>
<dbReference type="CDD" id="cd04187">
    <property type="entry name" value="DPM1_like_bac"/>
    <property type="match status" value="1"/>
</dbReference>